<keyword evidence="2" id="KW-0762">Sugar transport</keyword>
<dbReference type="PANTHER" id="PTHR47738">
    <property type="entry name" value="PTS SYSTEM FRUCTOSE-LIKE EIIA COMPONENT-RELATED"/>
    <property type="match status" value="1"/>
</dbReference>
<dbReference type="InterPro" id="IPR016152">
    <property type="entry name" value="PTrfase/Anion_transptr"/>
</dbReference>
<reference evidence="2 3" key="1">
    <citation type="submission" date="2022-12" db="EMBL/GenBank/DDBJ databases">
        <title>Metagenome assembled genome from gulf of manar.</title>
        <authorList>
            <person name="Kohli P."/>
            <person name="Pk S."/>
            <person name="Venkata Ramana C."/>
            <person name="Sasikala C."/>
        </authorList>
    </citation>
    <scope>NUCLEOTIDE SEQUENCE [LARGE SCALE GENOMIC DNA]</scope>
    <source>
        <strain evidence="2">JB008</strain>
    </source>
</reference>
<feature type="domain" description="PTS EIIA type-2" evidence="1">
    <location>
        <begin position="5"/>
        <end position="152"/>
    </location>
</feature>
<comment type="caution">
    <text evidence="2">The sequence shown here is derived from an EMBL/GenBank/DDBJ whole genome shotgun (WGS) entry which is preliminary data.</text>
</comment>
<dbReference type="InterPro" id="IPR002178">
    <property type="entry name" value="PTS_EIIA_type-2_dom"/>
</dbReference>
<dbReference type="CDD" id="cd00211">
    <property type="entry name" value="PTS_IIA_fru"/>
    <property type="match status" value="1"/>
</dbReference>
<name>A0AAJ1IFW6_9SPIO</name>
<evidence type="ECO:0000259" key="1">
    <source>
        <dbReference type="PROSITE" id="PS51094"/>
    </source>
</evidence>
<dbReference type="Gene3D" id="3.40.930.10">
    <property type="entry name" value="Mannitol-specific EII, Chain A"/>
    <property type="match status" value="1"/>
</dbReference>
<dbReference type="EMBL" id="JAQQAL010000024">
    <property type="protein sequence ID" value="MDC7227277.1"/>
    <property type="molecule type" value="Genomic_DNA"/>
</dbReference>
<protein>
    <submittedName>
        <fullName evidence="2">PTS sugar transporter subunit IIA</fullName>
    </submittedName>
</protein>
<proteinExistence type="predicted"/>
<organism evidence="2 3">
    <name type="scientific">Candidatus Thalassospirochaeta sargassi</name>
    <dbReference type="NCBI Taxonomy" id="3119039"/>
    <lineage>
        <taxon>Bacteria</taxon>
        <taxon>Pseudomonadati</taxon>
        <taxon>Spirochaetota</taxon>
        <taxon>Spirochaetia</taxon>
        <taxon>Spirochaetales</taxon>
        <taxon>Spirochaetaceae</taxon>
        <taxon>Candidatus Thalassospirochaeta</taxon>
    </lineage>
</organism>
<accession>A0AAJ1IFW6</accession>
<evidence type="ECO:0000313" key="3">
    <source>
        <dbReference type="Proteomes" id="UP001221217"/>
    </source>
</evidence>
<dbReference type="InterPro" id="IPR051541">
    <property type="entry name" value="PTS_SugarTrans_NitroReg"/>
</dbReference>
<dbReference type="SUPFAM" id="SSF55804">
    <property type="entry name" value="Phoshotransferase/anion transport protein"/>
    <property type="match status" value="1"/>
</dbReference>
<dbReference type="Proteomes" id="UP001221217">
    <property type="component" value="Unassembled WGS sequence"/>
</dbReference>
<dbReference type="PANTHER" id="PTHR47738:SF3">
    <property type="entry name" value="PHOSPHOTRANSFERASE SYSTEM MANNITOL_FRUCTOSE-SPECIFIC IIA DOMAIN CONTAINING PROTEIN"/>
    <property type="match status" value="1"/>
</dbReference>
<dbReference type="PROSITE" id="PS51094">
    <property type="entry name" value="PTS_EIIA_TYPE_2"/>
    <property type="match status" value="1"/>
</dbReference>
<evidence type="ECO:0000313" key="2">
    <source>
        <dbReference type="EMBL" id="MDC7227277.1"/>
    </source>
</evidence>
<gene>
    <name evidence="2" type="ORF">PQJ61_11000</name>
</gene>
<dbReference type="Pfam" id="PF00359">
    <property type="entry name" value="PTS_EIIA_2"/>
    <property type="match status" value="1"/>
</dbReference>
<dbReference type="AlphaFoldDB" id="A0AAJ1IFW6"/>
<sequence>MKIEDILKTDCILCNVDASDKETALKIMAEKLYSLGYVKESYIQAIQDREANYPSGLPMEDLKIAIPHTDADHVNQSIICFARLPENVEFSVMGAPEEKIPVRLISMFALKEKKKIGDLLETLITTYQDNEVLKALLDAENETQIYNILHENVGKNLKAS</sequence>
<keyword evidence="2" id="KW-0813">Transport</keyword>